<keyword evidence="4" id="KW-1185">Reference proteome</keyword>
<feature type="compositionally biased region" description="Acidic residues" evidence="1">
    <location>
        <begin position="126"/>
        <end position="142"/>
    </location>
</feature>
<name>A0A517L898_9PEZI</name>
<dbReference type="AlphaFoldDB" id="A0A517L898"/>
<proteinExistence type="predicted"/>
<feature type="transmembrane region" description="Helical" evidence="2">
    <location>
        <begin position="25"/>
        <end position="48"/>
    </location>
</feature>
<feature type="transmembrane region" description="Helical" evidence="2">
    <location>
        <begin position="77"/>
        <end position="98"/>
    </location>
</feature>
<reference evidence="3 4" key="1">
    <citation type="submission" date="2019-07" db="EMBL/GenBank/DDBJ databases">
        <title>Finished genome of Venturia effusa.</title>
        <authorList>
            <person name="Young C.A."/>
            <person name="Cox M.P."/>
            <person name="Ganley A.R.D."/>
            <person name="David W.J."/>
        </authorList>
    </citation>
    <scope>NUCLEOTIDE SEQUENCE [LARGE SCALE GENOMIC DNA]</scope>
    <source>
        <strain evidence="4">albino</strain>
    </source>
</reference>
<dbReference type="OrthoDB" id="10594373at2759"/>
<sequence length="191" mass="21356">MPTTISRLNTDPAQSTDAKNGYHKLMTYLVLLITGFVFVYMGILYSILRTMTPETNPSHSTKPMPESQGYHHETARLILVLTAIILIMLVVFSLFWYVRLKQASRSLLDADAEAVGSGSVGQAGYDDGDDDFEEAEEDEGVQEEAREDAVRKEAILKKVADKEAAERNYAKREAMESDYLMEGFDSTSRSV</sequence>
<organism evidence="3 4">
    <name type="scientific">Venturia effusa</name>
    <dbReference type="NCBI Taxonomy" id="50376"/>
    <lineage>
        <taxon>Eukaryota</taxon>
        <taxon>Fungi</taxon>
        <taxon>Dikarya</taxon>
        <taxon>Ascomycota</taxon>
        <taxon>Pezizomycotina</taxon>
        <taxon>Dothideomycetes</taxon>
        <taxon>Pleosporomycetidae</taxon>
        <taxon>Venturiales</taxon>
        <taxon>Venturiaceae</taxon>
        <taxon>Venturia</taxon>
    </lineage>
</organism>
<keyword evidence="2" id="KW-0472">Membrane</keyword>
<dbReference type="EMBL" id="CP042190">
    <property type="protein sequence ID" value="QDS71866.1"/>
    <property type="molecule type" value="Genomic_DNA"/>
</dbReference>
<gene>
    <name evidence="3" type="ORF">FKW77_010066</name>
</gene>
<accession>A0A517L898</accession>
<evidence type="ECO:0000256" key="2">
    <source>
        <dbReference type="SAM" id="Phobius"/>
    </source>
</evidence>
<evidence type="ECO:0000313" key="4">
    <source>
        <dbReference type="Proteomes" id="UP000316270"/>
    </source>
</evidence>
<evidence type="ECO:0000256" key="1">
    <source>
        <dbReference type="SAM" id="MobiDB-lite"/>
    </source>
</evidence>
<dbReference type="Proteomes" id="UP000316270">
    <property type="component" value="Chromosome 6"/>
</dbReference>
<keyword evidence="2" id="KW-0812">Transmembrane</keyword>
<evidence type="ECO:0000313" key="3">
    <source>
        <dbReference type="EMBL" id="QDS71866.1"/>
    </source>
</evidence>
<protein>
    <submittedName>
        <fullName evidence="3">Uncharacterized protein</fullName>
    </submittedName>
</protein>
<keyword evidence="2" id="KW-1133">Transmembrane helix</keyword>
<feature type="region of interest" description="Disordered" evidence="1">
    <location>
        <begin position="119"/>
        <end position="148"/>
    </location>
</feature>